<organism evidence="2 3">
    <name type="scientific">Paractinoplanes brasiliensis</name>
    <dbReference type="NCBI Taxonomy" id="52695"/>
    <lineage>
        <taxon>Bacteria</taxon>
        <taxon>Bacillati</taxon>
        <taxon>Actinomycetota</taxon>
        <taxon>Actinomycetes</taxon>
        <taxon>Micromonosporales</taxon>
        <taxon>Micromonosporaceae</taxon>
        <taxon>Paractinoplanes</taxon>
    </lineage>
</organism>
<name>A0A4R6J6H7_9ACTN</name>
<accession>A0A4R6J6H7</accession>
<reference evidence="2 3" key="1">
    <citation type="submission" date="2019-03" db="EMBL/GenBank/DDBJ databases">
        <title>Sequencing the genomes of 1000 actinobacteria strains.</title>
        <authorList>
            <person name="Klenk H.-P."/>
        </authorList>
    </citation>
    <scope>NUCLEOTIDE SEQUENCE [LARGE SCALE GENOMIC DNA]</scope>
    <source>
        <strain evidence="2 3">DSM 43805</strain>
    </source>
</reference>
<keyword evidence="3" id="KW-1185">Reference proteome</keyword>
<evidence type="ECO:0000259" key="1">
    <source>
        <dbReference type="PROSITE" id="PS51186"/>
    </source>
</evidence>
<dbReference type="Proteomes" id="UP000294901">
    <property type="component" value="Unassembled WGS sequence"/>
</dbReference>
<keyword evidence="2" id="KW-0808">Transferase</keyword>
<dbReference type="PROSITE" id="PS51186">
    <property type="entry name" value="GNAT"/>
    <property type="match status" value="1"/>
</dbReference>
<sequence>MRKAGRPDIPQGMDEFWPLFGLRLAFRDVVLRPMRESDLPHLAAVLPDDVGHDPRLALFGSQSFAENERRLFCQGYWKSLGAWDPASWVLHFVVSWRGEDVGVQTLEGENFPALRTVDSASWLVREARGRGVGVAMRTAMLQFAFGELGAVAAITSATVANAASLGVSRRVGYRENGVSRIVDTGGDVVELQHFRLTAAEWPGAGTTVTGFPPCRPWFGLGG</sequence>
<evidence type="ECO:0000313" key="2">
    <source>
        <dbReference type="EMBL" id="TDO31093.1"/>
    </source>
</evidence>
<comment type="caution">
    <text evidence="2">The sequence shown here is derived from an EMBL/GenBank/DDBJ whole genome shotgun (WGS) entry which is preliminary data.</text>
</comment>
<dbReference type="SUPFAM" id="SSF55729">
    <property type="entry name" value="Acyl-CoA N-acyltransferases (Nat)"/>
    <property type="match status" value="1"/>
</dbReference>
<protein>
    <submittedName>
        <fullName evidence="2">RimJ/RimL family protein N-acetyltransferase</fullName>
    </submittedName>
</protein>
<dbReference type="EMBL" id="SNWR01000002">
    <property type="protein sequence ID" value="TDO31093.1"/>
    <property type="molecule type" value="Genomic_DNA"/>
</dbReference>
<dbReference type="Gene3D" id="3.40.630.30">
    <property type="match status" value="1"/>
</dbReference>
<dbReference type="InterPro" id="IPR016181">
    <property type="entry name" value="Acyl_CoA_acyltransferase"/>
</dbReference>
<dbReference type="Pfam" id="PF13302">
    <property type="entry name" value="Acetyltransf_3"/>
    <property type="match status" value="1"/>
</dbReference>
<dbReference type="InterPro" id="IPR000182">
    <property type="entry name" value="GNAT_dom"/>
</dbReference>
<gene>
    <name evidence="2" type="ORF">C8E87_6503</name>
</gene>
<proteinExistence type="predicted"/>
<dbReference type="GO" id="GO:0016747">
    <property type="term" value="F:acyltransferase activity, transferring groups other than amino-acyl groups"/>
    <property type="evidence" value="ECO:0007669"/>
    <property type="project" value="InterPro"/>
</dbReference>
<evidence type="ECO:0000313" key="3">
    <source>
        <dbReference type="Proteomes" id="UP000294901"/>
    </source>
</evidence>
<feature type="domain" description="N-acetyltransferase" evidence="1">
    <location>
        <begin position="29"/>
        <end position="196"/>
    </location>
</feature>
<dbReference type="AlphaFoldDB" id="A0A4R6J6H7"/>